<dbReference type="PANTHER" id="PTHR23513">
    <property type="entry name" value="INTEGRAL MEMBRANE EFFLUX PROTEIN-RELATED"/>
    <property type="match status" value="1"/>
</dbReference>
<feature type="region of interest" description="Disordered" evidence="6">
    <location>
        <begin position="404"/>
        <end position="429"/>
    </location>
</feature>
<feature type="domain" description="Major facilitator superfamily (MFS) profile" evidence="8">
    <location>
        <begin position="1"/>
        <end position="186"/>
    </location>
</feature>
<dbReference type="Pfam" id="PF07690">
    <property type="entry name" value="MFS_1"/>
    <property type="match status" value="1"/>
</dbReference>
<evidence type="ECO:0000256" key="6">
    <source>
        <dbReference type="SAM" id="MobiDB-lite"/>
    </source>
</evidence>
<evidence type="ECO:0000256" key="1">
    <source>
        <dbReference type="ARBA" id="ARBA00004651"/>
    </source>
</evidence>
<evidence type="ECO:0000256" key="7">
    <source>
        <dbReference type="SAM" id="Phobius"/>
    </source>
</evidence>
<feature type="transmembrane region" description="Helical" evidence="7">
    <location>
        <begin position="162"/>
        <end position="181"/>
    </location>
</feature>
<sequence>MSAFRFRLLVTSYAVSAYGNYLNLIALSLFSYEVTGTAFGIGAVMALRLLAGVVAGPAAGAVMARLGRRGVMIGADAAQAGAMTVLAVCGARTPLWVLGCAVVVLGAGNTCFSVALRSAVPVMVGQEGRAHANGLLVTARSLATVLGFASAAPVIAHGGYGTAFAVNAASFVVSGAALLVLRPRTEEESPGEAAESSPGLPWWRAWAGVPALLLGLIALRGTDALASSSHNVALPVVAELAEASDPALYMSRFWAAWAVGTVLAHQVLKRGGTARGERAFALGTCAMSCSFVLAFTGLPAVGLMLAAAAAGFADGWTEIVYTSRLQATGDRERGRLFGLSATAEQAGFALGTVVAAAALESLSPLTVVALFHGTAVCGALALLFASRAGRVDRKTTGMRYTRDEPMCQAPTEEEGTHGTRTGDGRLPGA</sequence>
<keyword evidence="4 7" id="KW-1133">Transmembrane helix</keyword>
<evidence type="ECO:0000256" key="2">
    <source>
        <dbReference type="ARBA" id="ARBA00022475"/>
    </source>
</evidence>
<dbReference type="SUPFAM" id="SSF103473">
    <property type="entry name" value="MFS general substrate transporter"/>
    <property type="match status" value="1"/>
</dbReference>
<dbReference type="Proteomes" id="UP001164439">
    <property type="component" value="Chromosome"/>
</dbReference>
<gene>
    <name evidence="9" type="ORF">STRCI_002721</name>
</gene>
<feature type="compositionally biased region" description="Basic and acidic residues" evidence="6">
    <location>
        <begin position="414"/>
        <end position="423"/>
    </location>
</feature>
<reference evidence="9" key="1">
    <citation type="submission" date="2022-12" db="EMBL/GenBank/DDBJ databases">
        <authorList>
            <person name="Ruckert C."/>
            <person name="Busche T."/>
            <person name="Kalinowski J."/>
            <person name="Wittmann C."/>
        </authorList>
    </citation>
    <scope>NUCLEOTIDE SEQUENCE</scope>
    <source>
        <strain evidence="9">DSM 40467</strain>
    </source>
</reference>
<feature type="transmembrane region" description="Helical" evidence="7">
    <location>
        <begin position="365"/>
        <end position="385"/>
    </location>
</feature>
<evidence type="ECO:0000313" key="10">
    <source>
        <dbReference type="Proteomes" id="UP001164439"/>
    </source>
</evidence>
<feature type="transmembrane region" description="Helical" evidence="7">
    <location>
        <begin position="12"/>
        <end position="32"/>
    </location>
</feature>
<feature type="transmembrane region" description="Helical" evidence="7">
    <location>
        <begin position="38"/>
        <end position="59"/>
    </location>
</feature>
<name>A0ABY7KAI5_9ACTN</name>
<dbReference type="EMBL" id="CP114413">
    <property type="protein sequence ID" value="WAZ21542.1"/>
    <property type="molecule type" value="Genomic_DNA"/>
</dbReference>
<evidence type="ECO:0000259" key="8">
    <source>
        <dbReference type="PROSITE" id="PS50850"/>
    </source>
</evidence>
<keyword evidence="2" id="KW-1003">Cell membrane</keyword>
<dbReference type="InterPro" id="IPR011701">
    <property type="entry name" value="MFS"/>
</dbReference>
<accession>A0ABY7KAI5</accession>
<dbReference type="CDD" id="cd06173">
    <property type="entry name" value="MFS_MefA_like"/>
    <property type="match status" value="1"/>
</dbReference>
<keyword evidence="5 7" id="KW-0472">Membrane</keyword>
<dbReference type="InterPro" id="IPR036259">
    <property type="entry name" value="MFS_trans_sf"/>
</dbReference>
<dbReference type="RefSeq" id="WP_269659186.1">
    <property type="nucleotide sequence ID" value="NZ_CP114413.1"/>
</dbReference>
<feature type="transmembrane region" description="Helical" evidence="7">
    <location>
        <begin position="137"/>
        <end position="156"/>
    </location>
</feature>
<evidence type="ECO:0000256" key="5">
    <source>
        <dbReference type="ARBA" id="ARBA00023136"/>
    </source>
</evidence>
<dbReference type="InterPro" id="IPR020846">
    <property type="entry name" value="MFS_dom"/>
</dbReference>
<evidence type="ECO:0000256" key="3">
    <source>
        <dbReference type="ARBA" id="ARBA00022692"/>
    </source>
</evidence>
<feature type="transmembrane region" description="Helical" evidence="7">
    <location>
        <begin position="95"/>
        <end position="116"/>
    </location>
</feature>
<organism evidence="9 10">
    <name type="scientific">Streptomyces cinnabarinus</name>
    <dbReference type="NCBI Taxonomy" id="67287"/>
    <lineage>
        <taxon>Bacteria</taxon>
        <taxon>Bacillati</taxon>
        <taxon>Actinomycetota</taxon>
        <taxon>Actinomycetes</taxon>
        <taxon>Kitasatosporales</taxon>
        <taxon>Streptomycetaceae</taxon>
        <taxon>Streptomyces</taxon>
    </lineage>
</organism>
<comment type="subcellular location">
    <subcellularLocation>
        <location evidence="1">Cell membrane</location>
        <topology evidence="1">Multi-pass membrane protein</topology>
    </subcellularLocation>
</comment>
<dbReference type="PANTHER" id="PTHR23513:SF11">
    <property type="entry name" value="STAPHYLOFERRIN A TRANSPORTER"/>
    <property type="match status" value="1"/>
</dbReference>
<evidence type="ECO:0000313" key="9">
    <source>
        <dbReference type="EMBL" id="WAZ21542.1"/>
    </source>
</evidence>
<keyword evidence="3 7" id="KW-0812">Transmembrane</keyword>
<proteinExistence type="predicted"/>
<protein>
    <submittedName>
        <fullName evidence="9">MFS transporter</fullName>
    </submittedName>
</protein>
<evidence type="ECO:0000256" key="4">
    <source>
        <dbReference type="ARBA" id="ARBA00022989"/>
    </source>
</evidence>
<keyword evidence="10" id="KW-1185">Reference proteome</keyword>
<dbReference type="PROSITE" id="PS50850">
    <property type="entry name" value="MFS"/>
    <property type="match status" value="1"/>
</dbReference>
<dbReference type="Gene3D" id="1.20.1250.20">
    <property type="entry name" value="MFS general substrate transporter like domains"/>
    <property type="match status" value="1"/>
</dbReference>